<organism evidence="12 13">
    <name type="scientific">Parapedobacter deserti</name>
    <dbReference type="NCBI Taxonomy" id="1912957"/>
    <lineage>
        <taxon>Bacteria</taxon>
        <taxon>Pseudomonadati</taxon>
        <taxon>Bacteroidota</taxon>
        <taxon>Sphingobacteriia</taxon>
        <taxon>Sphingobacteriales</taxon>
        <taxon>Sphingobacteriaceae</taxon>
        <taxon>Parapedobacter</taxon>
    </lineage>
</organism>
<evidence type="ECO:0000256" key="8">
    <source>
        <dbReference type="PROSITE-ProRule" id="PRU01360"/>
    </source>
</evidence>
<dbReference type="InterPro" id="IPR023997">
    <property type="entry name" value="TonB-dep_OMP_SusC/RagA_CS"/>
</dbReference>
<dbReference type="Gene3D" id="2.40.170.20">
    <property type="entry name" value="TonB-dependent receptor, beta-barrel domain"/>
    <property type="match status" value="1"/>
</dbReference>
<evidence type="ECO:0000256" key="9">
    <source>
        <dbReference type="SAM" id="MobiDB-lite"/>
    </source>
</evidence>
<evidence type="ECO:0000256" key="6">
    <source>
        <dbReference type="ARBA" id="ARBA00023136"/>
    </source>
</evidence>
<evidence type="ECO:0000259" key="11">
    <source>
        <dbReference type="Pfam" id="PF07715"/>
    </source>
</evidence>
<feature type="domain" description="TonB-dependent receptor plug" evidence="11">
    <location>
        <begin position="117"/>
        <end position="246"/>
    </location>
</feature>
<dbReference type="Pfam" id="PF07715">
    <property type="entry name" value="Plug"/>
    <property type="match status" value="1"/>
</dbReference>
<feature type="chain" id="PRO_5047420492" evidence="10">
    <location>
        <begin position="22"/>
        <end position="1049"/>
    </location>
</feature>
<evidence type="ECO:0000313" key="13">
    <source>
        <dbReference type="Proteomes" id="UP001595526"/>
    </source>
</evidence>
<dbReference type="PANTHER" id="PTHR30069">
    <property type="entry name" value="TONB-DEPENDENT OUTER MEMBRANE RECEPTOR"/>
    <property type="match status" value="1"/>
</dbReference>
<dbReference type="PROSITE" id="PS52016">
    <property type="entry name" value="TONB_DEPENDENT_REC_3"/>
    <property type="match status" value="1"/>
</dbReference>
<accession>A0ABV7JNH3</accession>
<dbReference type="Gene3D" id="2.170.130.10">
    <property type="entry name" value="TonB-dependent receptor, plug domain"/>
    <property type="match status" value="1"/>
</dbReference>
<gene>
    <name evidence="12" type="ORF">ACFOET_12190</name>
</gene>
<keyword evidence="2 8" id="KW-0813">Transport</keyword>
<dbReference type="InterPro" id="IPR012910">
    <property type="entry name" value="Plug_dom"/>
</dbReference>
<keyword evidence="5 10" id="KW-0732">Signal</keyword>
<evidence type="ECO:0000256" key="2">
    <source>
        <dbReference type="ARBA" id="ARBA00022448"/>
    </source>
</evidence>
<evidence type="ECO:0000256" key="1">
    <source>
        <dbReference type="ARBA" id="ARBA00004571"/>
    </source>
</evidence>
<dbReference type="InterPro" id="IPR023996">
    <property type="entry name" value="TonB-dep_OMP_SusC/RagA"/>
</dbReference>
<protein>
    <submittedName>
        <fullName evidence="12">SusC/RagA family TonB-linked outer membrane protein</fullName>
    </submittedName>
</protein>
<dbReference type="InterPro" id="IPR036942">
    <property type="entry name" value="Beta-barrel_TonB_sf"/>
</dbReference>
<evidence type="ECO:0000256" key="5">
    <source>
        <dbReference type="ARBA" id="ARBA00022729"/>
    </source>
</evidence>
<evidence type="ECO:0000256" key="4">
    <source>
        <dbReference type="ARBA" id="ARBA00022692"/>
    </source>
</evidence>
<dbReference type="NCBIfam" id="TIGR04057">
    <property type="entry name" value="SusC_RagA_signa"/>
    <property type="match status" value="1"/>
</dbReference>
<keyword evidence="7 8" id="KW-0998">Cell outer membrane</keyword>
<dbReference type="NCBIfam" id="TIGR04056">
    <property type="entry name" value="OMP_RagA_SusC"/>
    <property type="match status" value="1"/>
</dbReference>
<feature type="region of interest" description="Disordered" evidence="9">
    <location>
        <begin position="30"/>
        <end position="58"/>
    </location>
</feature>
<evidence type="ECO:0000256" key="3">
    <source>
        <dbReference type="ARBA" id="ARBA00022452"/>
    </source>
</evidence>
<name>A0ABV7JNH3_9SPHI</name>
<dbReference type="InterPro" id="IPR008969">
    <property type="entry name" value="CarboxyPept-like_regulatory"/>
</dbReference>
<dbReference type="EMBL" id="JBHRTA010000037">
    <property type="protein sequence ID" value="MFC3198374.1"/>
    <property type="molecule type" value="Genomic_DNA"/>
</dbReference>
<evidence type="ECO:0000256" key="10">
    <source>
        <dbReference type="SAM" id="SignalP"/>
    </source>
</evidence>
<keyword evidence="3 8" id="KW-1134">Transmembrane beta strand</keyword>
<dbReference type="InterPro" id="IPR037066">
    <property type="entry name" value="Plug_dom_sf"/>
</dbReference>
<sequence>MAKQIYYLLMSCLLPAGMALAQQNQLRGTVSDTEGHPIPGVSISIKDSPNRGAASADDGSYSLMINNREVVVFRIVGYDTREIRYTGGSKMDVTLQLQQQDIDEVVVTALGIQREERSLGYSVTKVSGESISNVAPNNWLNGLAGKVPGLQMSSSGGGPGGSVRLVLRGQNSIDLSKGEALLVVDGVPVNSGMSGNGSNAYNPSGEPSIDYGNAASEINPDDIESVTVLRGPAAAALYGSRAGSGAIVITTKTGSKQAKINISVNSNAVFDRVLNWPDYQYEYGEGQRSYAAHTYYSYGASADGPNTRSTHTWGPKFEGQLFYQYDPVTQGQGTERTPWVADRNYVKGFYRTGATYTNTITLDGGNATNSFRASFTNLENEYIIPNTGFSRNTFSLASTHNLNKLNFRTNLNYMKRKSDNLPSAGYSARSISYSLMWSAPNIPIDWYRDYWKHGREDVEQNSFYNAGDDNPFMKIYEQLNTMDRDRIYGNVSATYSFTDKLSLMVRSGIDMGNNFRTTRRPYSSVSAVTGSYREQETYELEMNNDFLLRYDDDLADDWTLSLSAGGNAMNRLWKNNSALAERLNYPGLYTLANSMDRVFTNNLNYRKVVNSFYGLGQVGYKNLFFIDVTARNDWSSTLPPGNNSYFYPSVSASLIVTDLFDLSAIRPLSYLKVRASLAQVGNDTDPYLTAKYYSANAIGGSYSNPTVLPNIELKPEMITTREVGLDMRFFGNRLGLDVTYYNSDARDQIIQIPTDPSTGFSQRAFNAGLVNNYGLEIGVTASPFKRSDGLNWTVNAIWSANRNRVLELSDGVESIILSRGPRGFVQASVGGTLGDIYGGGLLRNEEGQVIFDAQGYPMLDPELRYQGTAVPKWQASLNNSFSYKNISVSFLLDGRLGGKMYSLTHSMLAYSGKLTKTLPGRYNGLIGEGVQLNPDGTYRPNDVVTEEISLYYDRLYQRDNVEMNTFDTSFLKLREAQLRFSLPAKWTQQWGWLQNASIGVFGRDLFMITKFPAFDPEVATLNNGIIEPGFETGQLPSTRSFGANLKVSF</sequence>
<dbReference type="PANTHER" id="PTHR30069:SF29">
    <property type="entry name" value="HEMOGLOBIN AND HEMOGLOBIN-HAPTOGLOBIN-BINDING PROTEIN 1-RELATED"/>
    <property type="match status" value="1"/>
</dbReference>
<dbReference type="Gene3D" id="2.60.40.1120">
    <property type="entry name" value="Carboxypeptidase-like, regulatory domain"/>
    <property type="match status" value="1"/>
</dbReference>
<keyword evidence="6 8" id="KW-0472">Membrane</keyword>
<keyword evidence="13" id="KW-1185">Reference proteome</keyword>
<dbReference type="Proteomes" id="UP001595526">
    <property type="component" value="Unassembled WGS sequence"/>
</dbReference>
<comment type="subcellular location">
    <subcellularLocation>
        <location evidence="1 8">Cell outer membrane</location>
        <topology evidence="1 8">Multi-pass membrane protein</topology>
    </subcellularLocation>
</comment>
<dbReference type="RefSeq" id="WP_379022970.1">
    <property type="nucleotide sequence ID" value="NZ_JBHRTA010000037.1"/>
</dbReference>
<keyword evidence="4 8" id="KW-0812">Transmembrane</keyword>
<feature type="signal peptide" evidence="10">
    <location>
        <begin position="1"/>
        <end position="21"/>
    </location>
</feature>
<proteinExistence type="inferred from homology"/>
<evidence type="ECO:0000256" key="7">
    <source>
        <dbReference type="ARBA" id="ARBA00023237"/>
    </source>
</evidence>
<comment type="similarity">
    <text evidence="8">Belongs to the TonB-dependent receptor family.</text>
</comment>
<dbReference type="Pfam" id="PF13715">
    <property type="entry name" value="CarbopepD_reg_2"/>
    <property type="match status" value="1"/>
</dbReference>
<dbReference type="SUPFAM" id="SSF56935">
    <property type="entry name" value="Porins"/>
    <property type="match status" value="1"/>
</dbReference>
<comment type="caution">
    <text evidence="12">The sequence shown here is derived from an EMBL/GenBank/DDBJ whole genome shotgun (WGS) entry which is preliminary data.</text>
</comment>
<dbReference type="SUPFAM" id="SSF49464">
    <property type="entry name" value="Carboxypeptidase regulatory domain-like"/>
    <property type="match status" value="1"/>
</dbReference>
<reference evidence="13" key="1">
    <citation type="journal article" date="2019" name="Int. J. Syst. Evol. Microbiol.">
        <title>The Global Catalogue of Microorganisms (GCM) 10K type strain sequencing project: providing services to taxonomists for standard genome sequencing and annotation.</title>
        <authorList>
            <consortium name="The Broad Institute Genomics Platform"/>
            <consortium name="The Broad Institute Genome Sequencing Center for Infectious Disease"/>
            <person name="Wu L."/>
            <person name="Ma J."/>
        </authorList>
    </citation>
    <scope>NUCLEOTIDE SEQUENCE [LARGE SCALE GENOMIC DNA]</scope>
    <source>
        <strain evidence="13">KCTC 52416</strain>
    </source>
</reference>
<evidence type="ECO:0000313" key="12">
    <source>
        <dbReference type="EMBL" id="MFC3198374.1"/>
    </source>
</evidence>
<dbReference type="InterPro" id="IPR039426">
    <property type="entry name" value="TonB-dep_rcpt-like"/>
</dbReference>